<evidence type="ECO:0000256" key="3">
    <source>
        <dbReference type="ARBA" id="ARBA00022618"/>
    </source>
</evidence>
<dbReference type="NCBIfam" id="TIGR01143">
    <property type="entry name" value="murF"/>
    <property type="match status" value="1"/>
</dbReference>
<comment type="pathway">
    <text evidence="10 11">Cell wall biogenesis; peptidoglycan biosynthesis.</text>
</comment>
<dbReference type="Pfam" id="PF08245">
    <property type="entry name" value="Mur_ligase_M"/>
    <property type="match status" value="1"/>
</dbReference>
<dbReference type="InterPro" id="IPR035911">
    <property type="entry name" value="MurE/MurF_N"/>
</dbReference>
<dbReference type="SUPFAM" id="SSF63418">
    <property type="entry name" value="MurE/MurF N-terminal domain"/>
    <property type="match status" value="1"/>
</dbReference>
<comment type="similarity">
    <text evidence="10">Belongs to the MurCDEF family. MurF subfamily.</text>
</comment>
<protein>
    <recommendedName>
        <fullName evidence="10 11">UDP-N-acetylmuramoyl-tripeptide--D-alanyl-D-alanine ligase</fullName>
        <ecNumber evidence="10 11">6.3.2.10</ecNumber>
    </recommendedName>
    <alternativeName>
        <fullName evidence="10">D-alanyl-D-alanine-adding enzyme</fullName>
    </alternativeName>
</protein>
<evidence type="ECO:0000256" key="11">
    <source>
        <dbReference type="RuleBase" id="RU004136"/>
    </source>
</evidence>
<keyword evidence="9 10" id="KW-0961">Cell wall biogenesis/degradation</keyword>
<evidence type="ECO:0000256" key="5">
    <source>
        <dbReference type="ARBA" id="ARBA00022840"/>
    </source>
</evidence>
<dbReference type="InterPro" id="IPR036565">
    <property type="entry name" value="Mur-like_cat_sf"/>
</dbReference>
<name>A0A5J5L058_9MICC</name>
<dbReference type="InterPro" id="IPR051046">
    <property type="entry name" value="MurCDEF_CellWall_CoF430Synth"/>
</dbReference>
<feature type="binding site" evidence="10">
    <location>
        <begin position="122"/>
        <end position="128"/>
    </location>
    <ligand>
        <name>ATP</name>
        <dbReference type="ChEBI" id="CHEBI:30616"/>
    </ligand>
</feature>
<organism evidence="16 17">
    <name type="scientific">Kocuria coralli</name>
    <dbReference type="NCBI Taxonomy" id="1461025"/>
    <lineage>
        <taxon>Bacteria</taxon>
        <taxon>Bacillati</taxon>
        <taxon>Actinomycetota</taxon>
        <taxon>Actinomycetes</taxon>
        <taxon>Micrococcales</taxon>
        <taxon>Micrococcaceae</taxon>
        <taxon>Kocuria</taxon>
    </lineage>
</organism>
<dbReference type="InterPro" id="IPR000713">
    <property type="entry name" value="Mur_ligase_N"/>
</dbReference>
<dbReference type="SUPFAM" id="SSF53244">
    <property type="entry name" value="MurD-like peptide ligases, peptide-binding domain"/>
    <property type="match status" value="1"/>
</dbReference>
<keyword evidence="1 10" id="KW-0963">Cytoplasm</keyword>
<dbReference type="EC" id="6.3.2.10" evidence="10 11"/>
<dbReference type="HAMAP" id="MF_02019">
    <property type="entry name" value="MurF"/>
    <property type="match status" value="1"/>
</dbReference>
<keyword evidence="8 10" id="KW-0131">Cell cycle</keyword>
<dbReference type="InterPro" id="IPR005863">
    <property type="entry name" value="UDP-N-AcMur_synth"/>
</dbReference>
<keyword evidence="5 10" id="KW-0067">ATP-binding</keyword>
<feature type="domain" description="Mur ligase C-terminal" evidence="14">
    <location>
        <begin position="340"/>
        <end position="471"/>
    </location>
</feature>
<comment type="catalytic activity">
    <reaction evidence="10 11">
        <text>D-alanyl-D-alanine + UDP-N-acetyl-alpha-D-muramoyl-L-alanyl-gamma-D-glutamyl-meso-2,6-diaminopimelate + ATP = UDP-N-acetyl-alpha-D-muramoyl-L-alanyl-gamma-D-glutamyl-meso-2,6-diaminopimeloyl-D-alanyl-D-alanine + ADP + phosphate + H(+)</text>
        <dbReference type="Rhea" id="RHEA:28374"/>
        <dbReference type="ChEBI" id="CHEBI:15378"/>
        <dbReference type="ChEBI" id="CHEBI:30616"/>
        <dbReference type="ChEBI" id="CHEBI:43474"/>
        <dbReference type="ChEBI" id="CHEBI:57822"/>
        <dbReference type="ChEBI" id="CHEBI:61386"/>
        <dbReference type="ChEBI" id="CHEBI:83905"/>
        <dbReference type="ChEBI" id="CHEBI:456216"/>
        <dbReference type="EC" id="6.3.2.10"/>
    </reaction>
</comment>
<feature type="domain" description="Mur ligase central" evidence="15">
    <location>
        <begin position="120"/>
        <end position="316"/>
    </location>
</feature>
<dbReference type="OrthoDB" id="9800958at2"/>
<dbReference type="Gene3D" id="3.90.190.20">
    <property type="entry name" value="Mur ligase, C-terminal domain"/>
    <property type="match status" value="1"/>
</dbReference>
<dbReference type="Gene3D" id="3.40.1190.10">
    <property type="entry name" value="Mur-like, catalytic domain"/>
    <property type="match status" value="1"/>
</dbReference>
<dbReference type="InterPro" id="IPR013221">
    <property type="entry name" value="Mur_ligase_cen"/>
</dbReference>
<dbReference type="GO" id="GO:0051301">
    <property type="term" value="P:cell division"/>
    <property type="evidence" value="ECO:0007669"/>
    <property type="project" value="UniProtKB-KW"/>
</dbReference>
<dbReference type="GO" id="GO:0005524">
    <property type="term" value="F:ATP binding"/>
    <property type="evidence" value="ECO:0007669"/>
    <property type="project" value="UniProtKB-UniRule"/>
</dbReference>
<keyword evidence="6 10" id="KW-0133">Cell shape</keyword>
<dbReference type="Gene3D" id="3.40.1390.10">
    <property type="entry name" value="MurE/MurF, N-terminal domain"/>
    <property type="match status" value="1"/>
</dbReference>
<sequence length="536" mass="56108">MIPLNAHRIAEITGGTVLGLDNVADAELPVIDHVTTDSREVVDGTLFVAKPGEVTDGHVFVGKAFDGGARLALVERPVAAEDATVFPSVQVDDVVEAMGALAHWVVEYLRERRELQVVAVTGSVGKTTTKDLLRSIFASEGPTVAPRGSYNGEVGLPLTVFTATEDTRYLVVEMGATHIGNIEYLCGIARPDVGVVLCVGSAHAGEFGGVENIAIAKGELVESLTPQGVAVLNEDDPRVRGMRTRTQAPVVLFGTGEGQGPDAADDVRVRASDISTDDDGHPSFTLHFPDGSEHRVVSGLIGAHHVSNILAAAAAAFVSGIAPETIVGALRNRGAGSRWRMERTERPDGVSVINDAYNANPQSMRAALQTLAELGRPRGDKPSRRTWAILGGMLELGDVSVDEHDAIGRQVVRLNISKLIAVGEVARPVYNAAHLEGSWGNEATWVPDAEAAEALLAEELAPGDIVLFKSSNAAGLNRLGDRVAAADGATAREPAAANDAPSVTGEWLSAGDSHRPGHHDASDGGSRDAETGVNPS</sequence>
<evidence type="ECO:0000259" key="13">
    <source>
        <dbReference type="Pfam" id="PF01225"/>
    </source>
</evidence>
<evidence type="ECO:0000256" key="6">
    <source>
        <dbReference type="ARBA" id="ARBA00022960"/>
    </source>
</evidence>
<dbReference type="EMBL" id="SZWF01000006">
    <property type="protein sequence ID" value="KAA9394426.1"/>
    <property type="molecule type" value="Genomic_DNA"/>
</dbReference>
<evidence type="ECO:0000256" key="8">
    <source>
        <dbReference type="ARBA" id="ARBA00023306"/>
    </source>
</evidence>
<evidence type="ECO:0000313" key="17">
    <source>
        <dbReference type="Proteomes" id="UP000325957"/>
    </source>
</evidence>
<evidence type="ECO:0000256" key="9">
    <source>
        <dbReference type="ARBA" id="ARBA00023316"/>
    </source>
</evidence>
<keyword evidence="2 10" id="KW-0436">Ligase</keyword>
<dbReference type="GO" id="GO:0009252">
    <property type="term" value="P:peptidoglycan biosynthetic process"/>
    <property type="evidence" value="ECO:0007669"/>
    <property type="project" value="UniProtKB-UniRule"/>
</dbReference>
<reference evidence="16 17" key="1">
    <citation type="submission" date="2019-05" db="EMBL/GenBank/DDBJ databases">
        <title>Kocuria coralli sp. nov., a novel actinobacterium isolated from coral reef seawater.</title>
        <authorList>
            <person name="Li J."/>
        </authorList>
    </citation>
    <scope>NUCLEOTIDE SEQUENCE [LARGE SCALE GENOMIC DNA]</scope>
    <source>
        <strain evidence="16 17">SCSIO 13007</strain>
    </source>
</reference>
<dbReference type="Pfam" id="PF01225">
    <property type="entry name" value="Mur_ligase"/>
    <property type="match status" value="1"/>
</dbReference>
<keyword evidence="3 10" id="KW-0132">Cell division</keyword>
<dbReference type="GO" id="GO:0005737">
    <property type="term" value="C:cytoplasm"/>
    <property type="evidence" value="ECO:0007669"/>
    <property type="project" value="UniProtKB-SubCell"/>
</dbReference>
<dbReference type="Proteomes" id="UP000325957">
    <property type="component" value="Unassembled WGS sequence"/>
</dbReference>
<evidence type="ECO:0000259" key="15">
    <source>
        <dbReference type="Pfam" id="PF08245"/>
    </source>
</evidence>
<comment type="subcellular location">
    <subcellularLocation>
        <location evidence="10 11">Cytoplasm</location>
    </subcellularLocation>
</comment>
<evidence type="ECO:0000256" key="1">
    <source>
        <dbReference type="ARBA" id="ARBA00022490"/>
    </source>
</evidence>
<keyword evidence="4 10" id="KW-0547">Nucleotide-binding</keyword>
<dbReference type="GO" id="GO:0008766">
    <property type="term" value="F:UDP-N-acetylmuramoylalanyl-D-glutamyl-2,6-diaminopimelate-D-alanyl-D-alanine ligase activity"/>
    <property type="evidence" value="ECO:0007669"/>
    <property type="project" value="RHEA"/>
</dbReference>
<feature type="domain" description="Mur ligase N-terminal catalytic" evidence="13">
    <location>
        <begin position="31"/>
        <end position="102"/>
    </location>
</feature>
<comment type="caution">
    <text evidence="16">The sequence shown here is derived from an EMBL/GenBank/DDBJ whole genome shotgun (WGS) entry which is preliminary data.</text>
</comment>
<dbReference type="AlphaFoldDB" id="A0A5J5L058"/>
<evidence type="ECO:0000259" key="14">
    <source>
        <dbReference type="Pfam" id="PF02875"/>
    </source>
</evidence>
<feature type="region of interest" description="Disordered" evidence="12">
    <location>
        <begin position="490"/>
        <end position="536"/>
    </location>
</feature>
<evidence type="ECO:0000256" key="12">
    <source>
        <dbReference type="SAM" id="MobiDB-lite"/>
    </source>
</evidence>
<dbReference type="GO" id="GO:0047480">
    <property type="term" value="F:UDP-N-acetylmuramoyl-tripeptide-D-alanyl-D-alanine ligase activity"/>
    <property type="evidence" value="ECO:0007669"/>
    <property type="project" value="UniProtKB-UniRule"/>
</dbReference>
<dbReference type="GO" id="GO:0008360">
    <property type="term" value="P:regulation of cell shape"/>
    <property type="evidence" value="ECO:0007669"/>
    <property type="project" value="UniProtKB-KW"/>
</dbReference>
<dbReference type="PANTHER" id="PTHR43024:SF1">
    <property type="entry name" value="UDP-N-ACETYLMURAMOYL-TRIPEPTIDE--D-ALANYL-D-ALANINE LIGASE"/>
    <property type="match status" value="1"/>
</dbReference>
<dbReference type="PANTHER" id="PTHR43024">
    <property type="entry name" value="UDP-N-ACETYLMURAMOYL-TRIPEPTIDE--D-ALANYL-D-ALANINE LIGASE"/>
    <property type="match status" value="1"/>
</dbReference>
<dbReference type="InterPro" id="IPR036615">
    <property type="entry name" value="Mur_ligase_C_dom_sf"/>
</dbReference>
<proteinExistence type="inferred from homology"/>
<evidence type="ECO:0000256" key="2">
    <source>
        <dbReference type="ARBA" id="ARBA00022598"/>
    </source>
</evidence>
<dbReference type="Pfam" id="PF02875">
    <property type="entry name" value="Mur_ligase_C"/>
    <property type="match status" value="1"/>
</dbReference>
<dbReference type="InterPro" id="IPR004101">
    <property type="entry name" value="Mur_ligase_C"/>
</dbReference>
<dbReference type="RefSeq" id="WP_158033600.1">
    <property type="nucleotide sequence ID" value="NZ_ML708615.1"/>
</dbReference>
<evidence type="ECO:0000256" key="10">
    <source>
        <dbReference type="HAMAP-Rule" id="MF_02019"/>
    </source>
</evidence>
<evidence type="ECO:0000256" key="4">
    <source>
        <dbReference type="ARBA" id="ARBA00022741"/>
    </source>
</evidence>
<keyword evidence="17" id="KW-1185">Reference proteome</keyword>
<dbReference type="UniPathway" id="UPA00219"/>
<gene>
    <name evidence="10" type="primary">murF</name>
    <name evidence="16" type="ORF">FCK90_06250</name>
</gene>
<evidence type="ECO:0000256" key="7">
    <source>
        <dbReference type="ARBA" id="ARBA00022984"/>
    </source>
</evidence>
<keyword evidence="7 10" id="KW-0573">Peptidoglycan synthesis</keyword>
<comment type="function">
    <text evidence="10 11">Involved in cell wall formation. Catalyzes the final step in the synthesis of UDP-N-acetylmuramoyl-pentapeptide, the precursor of murein.</text>
</comment>
<evidence type="ECO:0000313" key="16">
    <source>
        <dbReference type="EMBL" id="KAA9394426.1"/>
    </source>
</evidence>
<dbReference type="GO" id="GO:0071555">
    <property type="term" value="P:cell wall organization"/>
    <property type="evidence" value="ECO:0007669"/>
    <property type="project" value="UniProtKB-KW"/>
</dbReference>
<feature type="compositionally biased region" description="Basic and acidic residues" evidence="12">
    <location>
        <begin position="512"/>
        <end position="530"/>
    </location>
</feature>
<accession>A0A5J5L058</accession>
<dbReference type="SUPFAM" id="SSF53623">
    <property type="entry name" value="MurD-like peptide ligases, catalytic domain"/>
    <property type="match status" value="1"/>
</dbReference>